<dbReference type="AlphaFoldDB" id="A0A3S5AXS3"/>
<feature type="compositionally biased region" description="Low complexity" evidence="1">
    <location>
        <begin position="13"/>
        <end position="31"/>
    </location>
</feature>
<evidence type="ECO:0000313" key="3">
    <source>
        <dbReference type="EMBL" id="VEL31309.1"/>
    </source>
</evidence>
<name>A0A3S5AXS3_9PLAT</name>
<dbReference type="Gene3D" id="1.20.5.170">
    <property type="match status" value="1"/>
</dbReference>
<dbReference type="EMBL" id="CAAALY010120946">
    <property type="protein sequence ID" value="VEL31309.1"/>
    <property type="molecule type" value="Genomic_DNA"/>
</dbReference>
<dbReference type="InterPro" id="IPR046347">
    <property type="entry name" value="bZIP_sf"/>
</dbReference>
<dbReference type="Proteomes" id="UP000784294">
    <property type="component" value="Unassembled WGS sequence"/>
</dbReference>
<evidence type="ECO:0008006" key="5">
    <source>
        <dbReference type="Google" id="ProtNLM"/>
    </source>
</evidence>
<dbReference type="GO" id="GO:0003700">
    <property type="term" value="F:DNA-binding transcription factor activity"/>
    <property type="evidence" value="ECO:0007669"/>
    <property type="project" value="InterPro"/>
</dbReference>
<protein>
    <recommendedName>
        <fullName evidence="5">BZIP domain-containing protein</fullName>
    </recommendedName>
</protein>
<keyword evidence="2" id="KW-1133">Transmembrane helix</keyword>
<comment type="caution">
    <text evidence="3">The sequence shown here is derived from an EMBL/GenBank/DDBJ whole genome shotgun (WGS) entry which is preliminary data.</text>
</comment>
<evidence type="ECO:0000256" key="1">
    <source>
        <dbReference type="SAM" id="MobiDB-lite"/>
    </source>
</evidence>
<organism evidence="3 4">
    <name type="scientific">Protopolystoma xenopodis</name>
    <dbReference type="NCBI Taxonomy" id="117903"/>
    <lineage>
        <taxon>Eukaryota</taxon>
        <taxon>Metazoa</taxon>
        <taxon>Spiralia</taxon>
        <taxon>Lophotrochozoa</taxon>
        <taxon>Platyhelminthes</taxon>
        <taxon>Monogenea</taxon>
        <taxon>Polyopisthocotylea</taxon>
        <taxon>Polystomatidea</taxon>
        <taxon>Polystomatidae</taxon>
        <taxon>Protopolystoma</taxon>
    </lineage>
</organism>
<keyword evidence="4" id="KW-1185">Reference proteome</keyword>
<evidence type="ECO:0000256" key="2">
    <source>
        <dbReference type="SAM" id="Phobius"/>
    </source>
</evidence>
<gene>
    <name evidence="3" type="ORF">PXEA_LOCUS24749</name>
</gene>
<dbReference type="OrthoDB" id="6288789at2759"/>
<accession>A0A3S5AXS3</accession>
<proteinExistence type="predicted"/>
<keyword evidence="2" id="KW-0472">Membrane</keyword>
<evidence type="ECO:0000313" key="4">
    <source>
        <dbReference type="Proteomes" id="UP000784294"/>
    </source>
</evidence>
<feature type="compositionally biased region" description="Polar residues" evidence="1">
    <location>
        <begin position="1"/>
        <end position="12"/>
    </location>
</feature>
<feature type="transmembrane region" description="Helical" evidence="2">
    <location>
        <begin position="138"/>
        <end position="156"/>
    </location>
</feature>
<keyword evidence="2" id="KW-0812">Transmembrane</keyword>
<feature type="region of interest" description="Disordered" evidence="1">
    <location>
        <begin position="1"/>
        <end position="31"/>
    </location>
</feature>
<sequence length="180" mass="19918">MDSKPVDSSPTASVSLVSPTPGSSSSDSLISGRPITNLANASSSLNNFTCNNTGKSLSRLSSFYLLGSSHSHFREPGLESGLVDQTKPYPQQAVGNQNDSCSLDSNQLDRIIKKQERMIKNRQAASLSRMRKKEVSPFSHSNISIILTFMITFFIWDNEIWLLLSSFIFRIPYTSTTDVF</sequence>
<reference evidence="3" key="1">
    <citation type="submission" date="2018-11" db="EMBL/GenBank/DDBJ databases">
        <authorList>
            <consortium name="Pathogen Informatics"/>
        </authorList>
    </citation>
    <scope>NUCLEOTIDE SEQUENCE</scope>
</reference>
<dbReference type="SUPFAM" id="SSF57959">
    <property type="entry name" value="Leucine zipper domain"/>
    <property type="match status" value="1"/>
</dbReference>